<evidence type="ECO:0000256" key="2">
    <source>
        <dbReference type="SAM" id="SignalP"/>
    </source>
</evidence>
<keyword evidence="2" id="KW-0732">Signal</keyword>
<protein>
    <submittedName>
        <fullName evidence="3">Uncharacterized protein</fullName>
    </submittedName>
</protein>
<feature type="chain" id="PRO_5045894889" evidence="2">
    <location>
        <begin position="29"/>
        <end position="63"/>
    </location>
</feature>
<accession>A0ABX8AE25</accession>
<keyword evidence="4" id="KW-1185">Reference proteome</keyword>
<evidence type="ECO:0000313" key="4">
    <source>
        <dbReference type="Proteomes" id="UP000682843"/>
    </source>
</evidence>
<sequence>MRKIVLGLAALATVGFVMPMAITTQAEAKTVIIKKSGGHHHHGGWHRHGPSKKVVIIKHRHRH</sequence>
<reference evidence="3 4" key="1">
    <citation type="submission" date="2019-02" db="EMBL/GenBank/DDBJ databases">
        <title>Emended description of the genus Rhodopseudomonas and description of Rhodopseudomonas albus sp. nov., a non-phototrophic, heavy-metal-tolerant bacterium isolated from garden soil.</title>
        <authorList>
            <person name="Bao Z."/>
            <person name="Cao W.W."/>
            <person name="Sato Y."/>
            <person name="Nishizawa T."/>
            <person name="Zhao J."/>
            <person name="Guo Y."/>
            <person name="Ohta H."/>
        </authorList>
    </citation>
    <scope>NUCLEOTIDE SEQUENCE [LARGE SCALE GENOMIC DNA]</scope>
    <source>
        <strain evidence="3 4">SK50-23</strain>
    </source>
</reference>
<gene>
    <name evidence="3" type="ORF">RPMA_26660</name>
</gene>
<feature type="region of interest" description="Disordered" evidence="1">
    <location>
        <begin position="36"/>
        <end position="63"/>
    </location>
</feature>
<organism evidence="3 4">
    <name type="scientific">Tardiphaga alba</name>
    <dbReference type="NCBI Taxonomy" id="340268"/>
    <lineage>
        <taxon>Bacteria</taxon>
        <taxon>Pseudomonadati</taxon>
        <taxon>Pseudomonadota</taxon>
        <taxon>Alphaproteobacteria</taxon>
        <taxon>Hyphomicrobiales</taxon>
        <taxon>Nitrobacteraceae</taxon>
        <taxon>Tardiphaga</taxon>
    </lineage>
</organism>
<dbReference type="Proteomes" id="UP000682843">
    <property type="component" value="Chromosome"/>
</dbReference>
<dbReference type="RefSeq" id="WP_211910745.1">
    <property type="nucleotide sequence ID" value="NZ_CP036498.1"/>
</dbReference>
<name>A0ABX8AE25_9BRAD</name>
<evidence type="ECO:0000256" key="1">
    <source>
        <dbReference type="SAM" id="MobiDB-lite"/>
    </source>
</evidence>
<dbReference type="EMBL" id="CP036498">
    <property type="protein sequence ID" value="QUS42008.1"/>
    <property type="molecule type" value="Genomic_DNA"/>
</dbReference>
<feature type="signal peptide" evidence="2">
    <location>
        <begin position="1"/>
        <end position="28"/>
    </location>
</feature>
<proteinExistence type="predicted"/>
<evidence type="ECO:0000313" key="3">
    <source>
        <dbReference type="EMBL" id="QUS42008.1"/>
    </source>
</evidence>